<gene>
    <name evidence="5" type="ORF">EPA93_04910</name>
</gene>
<evidence type="ECO:0000256" key="3">
    <source>
        <dbReference type="SAM" id="SignalP"/>
    </source>
</evidence>
<dbReference type="SUPFAM" id="SSF49503">
    <property type="entry name" value="Cupredoxins"/>
    <property type="match status" value="1"/>
</dbReference>
<organism evidence="5 6">
    <name type="scientific">Ktedonosporobacter rubrisoli</name>
    <dbReference type="NCBI Taxonomy" id="2509675"/>
    <lineage>
        <taxon>Bacteria</taxon>
        <taxon>Bacillati</taxon>
        <taxon>Chloroflexota</taxon>
        <taxon>Ktedonobacteria</taxon>
        <taxon>Ktedonobacterales</taxon>
        <taxon>Ktedonosporobacteraceae</taxon>
        <taxon>Ktedonosporobacter</taxon>
    </lineage>
</organism>
<protein>
    <recommendedName>
        <fullName evidence="4">Blue (type 1) copper domain-containing protein</fullName>
    </recommendedName>
</protein>
<dbReference type="EMBL" id="CP035758">
    <property type="protein sequence ID" value="QBD75376.1"/>
    <property type="molecule type" value="Genomic_DNA"/>
</dbReference>
<dbReference type="GO" id="GO:0009055">
    <property type="term" value="F:electron transfer activity"/>
    <property type="evidence" value="ECO:0007669"/>
    <property type="project" value="InterPro"/>
</dbReference>
<keyword evidence="1" id="KW-0479">Metal-binding</keyword>
<dbReference type="GO" id="GO:0005507">
    <property type="term" value="F:copper ion binding"/>
    <property type="evidence" value="ECO:0007669"/>
    <property type="project" value="InterPro"/>
</dbReference>
<dbReference type="Gene3D" id="2.60.40.420">
    <property type="entry name" value="Cupredoxins - blue copper proteins"/>
    <property type="match status" value="1"/>
</dbReference>
<feature type="chain" id="PRO_5020919208" description="Blue (type 1) copper domain-containing protein" evidence="3">
    <location>
        <begin position="19"/>
        <end position="129"/>
    </location>
</feature>
<keyword evidence="3" id="KW-0732">Signal</keyword>
<dbReference type="InterPro" id="IPR008972">
    <property type="entry name" value="Cupredoxin"/>
</dbReference>
<dbReference type="InterPro" id="IPR000923">
    <property type="entry name" value="BlueCu_1"/>
</dbReference>
<reference evidence="5 6" key="1">
    <citation type="submission" date="2019-01" db="EMBL/GenBank/DDBJ databases">
        <title>Ktedonosporobacter rubrisoli SCAWS-G2.</title>
        <authorList>
            <person name="Huang Y."/>
            <person name="Yan B."/>
        </authorList>
    </citation>
    <scope>NUCLEOTIDE SEQUENCE [LARGE SCALE GENOMIC DNA]</scope>
    <source>
        <strain evidence="5 6">SCAWS-G2</strain>
    </source>
</reference>
<dbReference type="AlphaFoldDB" id="A0A4P6JL41"/>
<evidence type="ECO:0000313" key="5">
    <source>
        <dbReference type="EMBL" id="QBD75376.1"/>
    </source>
</evidence>
<keyword evidence="6" id="KW-1185">Reference proteome</keyword>
<evidence type="ECO:0000259" key="4">
    <source>
        <dbReference type="Pfam" id="PF00127"/>
    </source>
</evidence>
<name>A0A4P6JL41_KTERU</name>
<evidence type="ECO:0000256" key="1">
    <source>
        <dbReference type="ARBA" id="ARBA00022723"/>
    </source>
</evidence>
<dbReference type="OrthoDB" id="162414at2"/>
<dbReference type="RefSeq" id="WP_129885975.1">
    <property type="nucleotide sequence ID" value="NZ_CP035758.1"/>
</dbReference>
<dbReference type="PROSITE" id="PS51257">
    <property type="entry name" value="PROKAR_LIPOPROTEIN"/>
    <property type="match status" value="1"/>
</dbReference>
<accession>A0A4P6JL41</accession>
<proteinExistence type="predicted"/>
<dbReference type="Pfam" id="PF00127">
    <property type="entry name" value="Copper-bind"/>
    <property type="match status" value="1"/>
</dbReference>
<feature type="domain" description="Blue (type 1) copper" evidence="4">
    <location>
        <begin position="42"/>
        <end position="128"/>
    </location>
</feature>
<evidence type="ECO:0000256" key="2">
    <source>
        <dbReference type="ARBA" id="ARBA00023008"/>
    </source>
</evidence>
<feature type="signal peptide" evidence="3">
    <location>
        <begin position="1"/>
        <end position="18"/>
    </location>
</feature>
<keyword evidence="2" id="KW-0186">Copper</keyword>
<dbReference type="KEGG" id="kbs:EPA93_04910"/>
<evidence type="ECO:0000313" key="6">
    <source>
        <dbReference type="Proteomes" id="UP000290365"/>
    </source>
</evidence>
<dbReference type="Proteomes" id="UP000290365">
    <property type="component" value="Chromosome"/>
</dbReference>
<sequence>MHKLWLALLLICSLLTFAACGGAISPATSTEASSPIVHMDSTSFVQPSITIHKGQRIILSADTAVPHIIANGSWDNGAPKKLKEPGAPEVNDVQINGNSQGNIGPFTTAGTFQLYCTIHPNMQLTVIVQ</sequence>